<keyword evidence="12" id="KW-1185">Reference proteome</keyword>
<dbReference type="STRING" id="1396821.SAMN05444515_11121"/>
<feature type="transmembrane region" description="Helical" evidence="9">
    <location>
        <begin position="436"/>
        <end position="459"/>
    </location>
</feature>
<gene>
    <name evidence="11" type="ORF">SAMN05444515_11121</name>
</gene>
<reference evidence="12" key="1">
    <citation type="submission" date="2016-10" db="EMBL/GenBank/DDBJ databases">
        <authorList>
            <person name="Varghese N."/>
            <person name="Submissions S."/>
        </authorList>
    </citation>
    <scope>NUCLEOTIDE SEQUENCE [LARGE SCALE GENOMIC DNA]</scope>
    <source>
        <strain evidence="12">DSM 241</strain>
    </source>
</reference>
<comment type="subcellular location">
    <subcellularLocation>
        <location evidence="9">Cell membrane</location>
        <topology evidence="9">Multi-pass membrane protein</topology>
    </subcellularLocation>
    <subcellularLocation>
        <location evidence="1">Membrane</location>
        <topology evidence="1">Multi-pass membrane protein</topology>
    </subcellularLocation>
</comment>
<dbReference type="Gene3D" id="1.25.60.10">
    <property type="entry name" value="MgtE N-terminal domain-like"/>
    <property type="match status" value="1"/>
</dbReference>
<keyword evidence="9" id="KW-0479">Metal-binding</keyword>
<protein>
    <recommendedName>
        <fullName evidence="9">Magnesium transporter MgtE</fullName>
    </recommendedName>
</protein>
<evidence type="ECO:0000256" key="3">
    <source>
        <dbReference type="ARBA" id="ARBA00022448"/>
    </source>
</evidence>
<feature type="transmembrane region" description="Helical" evidence="9">
    <location>
        <begin position="371"/>
        <end position="392"/>
    </location>
</feature>
<sequence>MIDETVAQANTKPPETTQAELLAQVVEHLDAGRRDDIVEHLEAAHAAEVADLLESLPPDQRSGLWDVIPAEQEGEILSHLRDEARASIIEEMDDVELVAAARSMAPEDLAEVIEELPDERHTALLQTLDGDHRQRLQAVLTFGQNTAGRLMSTDVLSVRPDVSVAVVLRWLRRHQVLPPHTDTLMVIDEQGHYLATLGVDRLLTSDPQAIVGQLMRQDTVVVRADMSEHEVAALFERRDLISLPVLDQEDHLLGRITIDDVVDIIREESDKVLLNRAGLDEDEDLFAPVMPSARRRGLWLGINLMTVFLAAAVIGRFEAVLDQIVALAVLLPIVASMGGIAGSQTLTLMIRGLALDQIANANVRWLIGKEIAVGALNGIAWAVVVAFVAYLWFGSTGISVTIASAMILNLLIAALAGVLIPLGLKRVGIDPALSGAVILTTVTDIVGFLSFLGLATVILL</sequence>
<dbReference type="GO" id="GO:0015095">
    <property type="term" value="F:magnesium ion transmembrane transporter activity"/>
    <property type="evidence" value="ECO:0007669"/>
    <property type="project" value="UniProtKB-UniRule"/>
</dbReference>
<dbReference type="AlphaFoldDB" id="A0A1H7N5D0"/>
<dbReference type="Gene3D" id="3.10.580.10">
    <property type="entry name" value="CBS-domain"/>
    <property type="match status" value="1"/>
</dbReference>
<keyword evidence="9" id="KW-1003">Cell membrane</keyword>
<evidence type="ECO:0000259" key="10">
    <source>
        <dbReference type="PROSITE" id="PS51371"/>
    </source>
</evidence>
<dbReference type="Gene3D" id="1.10.357.20">
    <property type="entry name" value="SLC41 divalent cation transporters, integral membrane domain"/>
    <property type="match status" value="1"/>
</dbReference>
<evidence type="ECO:0000313" key="11">
    <source>
        <dbReference type="EMBL" id="SEL18836.1"/>
    </source>
</evidence>
<feature type="domain" description="CBS" evidence="10">
    <location>
        <begin position="215"/>
        <end position="271"/>
    </location>
</feature>
<dbReference type="PANTHER" id="PTHR43773:SF1">
    <property type="entry name" value="MAGNESIUM TRANSPORTER MGTE"/>
    <property type="match status" value="1"/>
</dbReference>
<dbReference type="SUPFAM" id="SSF161093">
    <property type="entry name" value="MgtE membrane domain-like"/>
    <property type="match status" value="1"/>
</dbReference>
<evidence type="ECO:0000256" key="8">
    <source>
        <dbReference type="PROSITE-ProRule" id="PRU00703"/>
    </source>
</evidence>
<dbReference type="Pfam" id="PF03448">
    <property type="entry name" value="MgtE_N"/>
    <property type="match status" value="1"/>
</dbReference>
<evidence type="ECO:0000256" key="4">
    <source>
        <dbReference type="ARBA" id="ARBA00022692"/>
    </source>
</evidence>
<keyword evidence="8" id="KW-0129">CBS domain</keyword>
<evidence type="ECO:0000313" key="12">
    <source>
        <dbReference type="Proteomes" id="UP000199256"/>
    </source>
</evidence>
<dbReference type="EMBL" id="FOAA01000011">
    <property type="protein sequence ID" value="SEL18836.1"/>
    <property type="molecule type" value="Genomic_DNA"/>
</dbReference>
<dbReference type="GO" id="GO:0005886">
    <property type="term" value="C:plasma membrane"/>
    <property type="evidence" value="ECO:0007669"/>
    <property type="project" value="UniProtKB-SubCell"/>
</dbReference>
<dbReference type="GO" id="GO:0046872">
    <property type="term" value="F:metal ion binding"/>
    <property type="evidence" value="ECO:0007669"/>
    <property type="project" value="UniProtKB-KW"/>
</dbReference>
<dbReference type="SUPFAM" id="SSF54631">
    <property type="entry name" value="CBS-domain pair"/>
    <property type="match status" value="1"/>
</dbReference>
<dbReference type="InterPro" id="IPR006667">
    <property type="entry name" value="SLC41_membr_dom"/>
</dbReference>
<dbReference type="PANTHER" id="PTHR43773">
    <property type="entry name" value="MAGNESIUM TRANSPORTER MGTE"/>
    <property type="match status" value="1"/>
</dbReference>
<keyword evidence="7 9" id="KW-0472">Membrane</keyword>
<dbReference type="SMART" id="SM00924">
    <property type="entry name" value="MgtE_N"/>
    <property type="match status" value="1"/>
</dbReference>
<accession>A0A1H7N5D0</accession>
<dbReference type="Proteomes" id="UP000199256">
    <property type="component" value="Unassembled WGS sequence"/>
</dbReference>
<proteinExistence type="inferred from homology"/>
<dbReference type="NCBIfam" id="TIGR00400">
    <property type="entry name" value="mgtE"/>
    <property type="match status" value="1"/>
</dbReference>
<dbReference type="InterPro" id="IPR036739">
    <property type="entry name" value="SLC41_membr_dom_sf"/>
</dbReference>
<evidence type="ECO:0000256" key="2">
    <source>
        <dbReference type="ARBA" id="ARBA00009749"/>
    </source>
</evidence>
<dbReference type="Pfam" id="PF01769">
    <property type="entry name" value="MgtE"/>
    <property type="match status" value="1"/>
</dbReference>
<evidence type="ECO:0000256" key="9">
    <source>
        <dbReference type="RuleBase" id="RU362011"/>
    </source>
</evidence>
<dbReference type="InterPro" id="IPR046342">
    <property type="entry name" value="CBS_dom_sf"/>
</dbReference>
<dbReference type="InterPro" id="IPR006668">
    <property type="entry name" value="Mg_transptr_MgtE_intracell_dom"/>
</dbReference>
<dbReference type="Pfam" id="PF00571">
    <property type="entry name" value="CBS"/>
    <property type="match status" value="1"/>
</dbReference>
<dbReference type="CDD" id="cd04606">
    <property type="entry name" value="CBS_pair_Mg_transporter"/>
    <property type="match status" value="1"/>
</dbReference>
<keyword evidence="4 9" id="KW-0812">Transmembrane</keyword>
<comment type="similarity">
    <text evidence="2 9">Belongs to the SLC41A transporter family.</text>
</comment>
<feature type="transmembrane region" description="Helical" evidence="9">
    <location>
        <begin position="298"/>
        <end position="317"/>
    </location>
</feature>
<keyword evidence="3 9" id="KW-0813">Transport</keyword>
<comment type="subunit">
    <text evidence="9">Homodimer.</text>
</comment>
<dbReference type="InterPro" id="IPR006669">
    <property type="entry name" value="MgtE_transporter"/>
</dbReference>
<dbReference type="InterPro" id="IPR000644">
    <property type="entry name" value="CBS_dom"/>
</dbReference>
<keyword evidence="6 9" id="KW-1133">Transmembrane helix</keyword>
<comment type="function">
    <text evidence="9">Acts as a magnesium transporter.</text>
</comment>
<keyword evidence="5 9" id="KW-0460">Magnesium</keyword>
<evidence type="ECO:0000256" key="7">
    <source>
        <dbReference type="ARBA" id="ARBA00023136"/>
    </source>
</evidence>
<dbReference type="PROSITE" id="PS51371">
    <property type="entry name" value="CBS"/>
    <property type="match status" value="1"/>
</dbReference>
<feature type="transmembrane region" description="Helical" evidence="9">
    <location>
        <begin position="398"/>
        <end position="424"/>
    </location>
</feature>
<dbReference type="SMART" id="SM00116">
    <property type="entry name" value="CBS"/>
    <property type="match status" value="1"/>
</dbReference>
<evidence type="ECO:0000256" key="6">
    <source>
        <dbReference type="ARBA" id="ARBA00022989"/>
    </source>
</evidence>
<dbReference type="RefSeq" id="WP_090254164.1">
    <property type="nucleotide sequence ID" value="NZ_FOAA01000011.1"/>
</dbReference>
<feature type="transmembrane region" description="Helical" evidence="9">
    <location>
        <begin position="323"/>
        <end position="350"/>
    </location>
</feature>
<dbReference type="InterPro" id="IPR038076">
    <property type="entry name" value="MgtE_N_sf"/>
</dbReference>
<evidence type="ECO:0000256" key="1">
    <source>
        <dbReference type="ARBA" id="ARBA00004141"/>
    </source>
</evidence>
<dbReference type="OrthoDB" id="9790355at2"/>
<dbReference type="SUPFAM" id="SSF158791">
    <property type="entry name" value="MgtE N-terminal domain-like"/>
    <property type="match status" value="1"/>
</dbReference>
<name>A0A1H7N5D0_9GAMM</name>
<organism evidence="11 12">
    <name type="scientific">Ectothiorhodospira marina</name>
    <dbReference type="NCBI Taxonomy" id="1396821"/>
    <lineage>
        <taxon>Bacteria</taxon>
        <taxon>Pseudomonadati</taxon>
        <taxon>Pseudomonadota</taxon>
        <taxon>Gammaproteobacteria</taxon>
        <taxon>Chromatiales</taxon>
        <taxon>Ectothiorhodospiraceae</taxon>
        <taxon>Ectothiorhodospira</taxon>
    </lineage>
</organism>
<evidence type="ECO:0000256" key="5">
    <source>
        <dbReference type="ARBA" id="ARBA00022842"/>
    </source>
</evidence>